<evidence type="ECO:0008006" key="3">
    <source>
        <dbReference type="Google" id="ProtNLM"/>
    </source>
</evidence>
<dbReference type="Proteomes" id="UP000203465">
    <property type="component" value="Segment"/>
</dbReference>
<gene>
    <name evidence="1" type="primary">49</name>
    <name evidence="1" type="ORF">SEA_BAXTERFOX_49</name>
</gene>
<accession>A0A142KCM6</accession>
<proteinExistence type="predicted"/>
<organism evidence="1 2">
    <name type="scientific">Gordonia phage BaxterFox</name>
    <dbReference type="NCBI Taxonomy" id="1821549"/>
    <lineage>
        <taxon>Viruses</taxon>
        <taxon>Duplodnaviria</taxon>
        <taxon>Heunggongvirae</taxon>
        <taxon>Uroviricota</taxon>
        <taxon>Caudoviricetes</taxon>
        <taxon>Nymbaxtervirinae</taxon>
        <taxon>Baxterfoxvirus</taxon>
        <taxon>Baxterfoxvirus baxterfox</taxon>
        <taxon>Baxtervirus baxterfox</taxon>
    </lineage>
</organism>
<dbReference type="EMBL" id="KU963263">
    <property type="protein sequence ID" value="AMS03859.1"/>
    <property type="molecule type" value="Genomic_DNA"/>
</dbReference>
<evidence type="ECO:0000313" key="1">
    <source>
        <dbReference type="EMBL" id="AMS03859.1"/>
    </source>
</evidence>
<dbReference type="GeneID" id="29123684"/>
<dbReference type="OrthoDB" id="23250at10239"/>
<dbReference type="RefSeq" id="YP_009300833.1">
    <property type="nucleotide sequence ID" value="NC_031226.1"/>
</dbReference>
<evidence type="ECO:0000313" key="2">
    <source>
        <dbReference type="Proteomes" id="UP000203465"/>
    </source>
</evidence>
<reference evidence="2" key="1">
    <citation type="submission" date="2016-03" db="EMBL/GenBank/DDBJ databases">
        <authorList>
            <person name="Ploux O."/>
        </authorList>
    </citation>
    <scope>NUCLEOTIDE SEQUENCE [LARGE SCALE GENOMIC DNA]</scope>
</reference>
<sequence length="75" mass="7847">MTHILLDDALVPIETEHGDIHLTTGTGPAGPRIIIATAGPENTDIHLTASQAFALVLQLLAAISRAARRGRGART</sequence>
<dbReference type="KEGG" id="vg:29123684"/>
<name>A0A142KCM6_9CAUD</name>
<protein>
    <recommendedName>
        <fullName evidence="3">DNA polymerase III sliding clamp</fullName>
    </recommendedName>
</protein>
<keyword evidence="2" id="KW-1185">Reference proteome</keyword>